<organism evidence="2 3">
    <name type="scientific">Candidatus Nitrosotalea okcheonensis</name>
    <dbReference type="NCBI Taxonomy" id="1903276"/>
    <lineage>
        <taxon>Archaea</taxon>
        <taxon>Nitrososphaerota</taxon>
        <taxon>Nitrososphaeria</taxon>
        <taxon>Nitrosotaleales</taxon>
        <taxon>Nitrosotaleaceae</taxon>
        <taxon>Nitrosotalea</taxon>
    </lineage>
</organism>
<evidence type="ECO:0000313" key="2">
    <source>
        <dbReference type="EMBL" id="SMH72262.1"/>
    </source>
</evidence>
<dbReference type="RefSeq" id="WP_157928066.1">
    <property type="nucleotide sequence ID" value="NZ_LT841358.1"/>
</dbReference>
<gene>
    <name evidence="2" type="ORF">NCS_30102</name>
</gene>
<accession>A0A2H1FHU4</accession>
<evidence type="ECO:0000256" key="1">
    <source>
        <dbReference type="SAM" id="Phobius"/>
    </source>
</evidence>
<feature type="transmembrane region" description="Helical" evidence="1">
    <location>
        <begin position="46"/>
        <end position="67"/>
    </location>
</feature>
<evidence type="ECO:0000313" key="3">
    <source>
        <dbReference type="Proteomes" id="UP000230607"/>
    </source>
</evidence>
<keyword evidence="1" id="KW-0812">Transmembrane</keyword>
<dbReference type="EMBL" id="LT841358">
    <property type="protein sequence ID" value="SMH72262.1"/>
    <property type="molecule type" value="Genomic_DNA"/>
</dbReference>
<dbReference type="AlphaFoldDB" id="A0A2H1FHU4"/>
<reference evidence="3" key="1">
    <citation type="submission" date="2017-03" db="EMBL/GenBank/DDBJ databases">
        <authorList>
            <person name="Herbold C."/>
        </authorList>
    </citation>
    <scope>NUCLEOTIDE SEQUENCE [LARGE SCALE GENOMIC DNA]</scope>
</reference>
<keyword evidence="1" id="KW-0472">Membrane</keyword>
<protein>
    <submittedName>
        <fullName evidence="2">Uncharacterized protein</fullName>
    </submittedName>
</protein>
<sequence>MNFIGLDANQLDVTEEGLSGILIFYAILDVGSHLSMDALKEFLRRILSISGIFLAVSFVLILIYVQLFDKPTPNI</sequence>
<name>A0A2H1FHU4_9ARCH</name>
<keyword evidence="1" id="KW-1133">Transmembrane helix</keyword>
<proteinExistence type="predicted"/>
<keyword evidence="3" id="KW-1185">Reference proteome</keyword>
<dbReference type="Proteomes" id="UP000230607">
    <property type="component" value="Chromosome 1"/>
</dbReference>